<dbReference type="GO" id="GO:0042162">
    <property type="term" value="F:telomeric DNA binding"/>
    <property type="evidence" value="ECO:0007669"/>
    <property type="project" value="TreeGrafter"/>
</dbReference>
<proteinExistence type="predicted"/>
<dbReference type="Gene3D" id="1.25.40.10">
    <property type="entry name" value="Tetratricopeptide repeat domain"/>
    <property type="match status" value="1"/>
</dbReference>
<dbReference type="InterPro" id="IPR019458">
    <property type="entry name" value="Est1-like_N"/>
</dbReference>
<sequence>MSGDKRASGYVISAPVVHNNAMGLLNDQKSVIVEAVNAEKQLWQLIHSKGPMNTDVQELYRKARSSYEEIIVNDHELAELQDIEYSLWKLHYKHIDEFRNRIRKASVQRKGANLENETLLEGLKSFVSEATDFYQNLIAKIRRSYGLPKDVSVSSGIGISRSIESADMGRCQFSCHRSLVFLGDLARYRELYGNPDAQDRKWSTAARHYLDASLIWPDSGNPQNQELLDHFLFLLLYAYLIWCLCMYAIMSSTVAVLATYLGDEFLALYHCTRSLAVKEPFPDAWNNLILLFEKNRSYGLSDKAIFDFSKPSKRSTIQNTTVDDVLTEQFGIWPLMVRVMGFFYVKSSLEEFPGIFGSSISQLETLFSLDDVHVKTFLESYQLLDGARKGPFRGLQLVCVLIFTVQTLLESKSQKSSHAKYKLQPALIQRALASAYIIMGRIVERCVMGNPLDHSYLLPSILVFVEWLVEFLDKPESSEADEIRINAASYFFGVFVNFLNQLENMGCEFKSHDFAALWEDHELRGFLPVSQSHECLDFSTDRESRREYGDNHECEVRISRILLASMKIVNKPSGSQSLIFYEKMGRKIYAAEAKELQCKRDLEAIEGVSDSVGRDLLHNSPQNIQSPCEPTKESEVKSKEAIKYNLDVDRTSTHVEEEEVILFKPIVRYNSAPLQNLLATTEKVVASSGEPLQRNSSLNFQRQKYGDPSGFRQNLGGSRLKKISWQEPLTESYTITDPVIEQLVDSSRFGMAGDEIGAVSSTEGPPSLSGWVLERESFGVSGEKGKFDPSKYDLGKNDCIASAGVSSLSLGEAAIRDQDAKVTSSYASPHFVCRFSSEGDTAVNGLSSFATTPYSAPPFLPQQPSAPLLPDDALWSSSDSSSYSEYKDSEEMKEQFFEASRVNKYSNLPGVQNCAPTFDPLTIPRFNYEDSTSRFHHYEGNFGQAQASSEPVQRNPPSNLGRFQDEDLSRSSLFDRWTNGLTFDQKEKLRDPQWNPGFQKVYGNSDEHEREKLFHAQRSPNPYWGGAAMKLKSEQQLLLQYLKEKKLRLQLESQLRAIQR</sequence>
<dbReference type="InterPro" id="IPR018834">
    <property type="entry name" value="DNA/RNA-bd_Est1-type"/>
</dbReference>
<evidence type="ECO:0000313" key="4">
    <source>
        <dbReference type="EMBL" id="RZC65351.1"/>
    </source>
</evidence>
<organism evidence="4 5">
    <name type="scientific">Papaver somniferum</name>
    <name type="common">Opium poppy</name>
    <dbReference type="NCBI Taxonomy" id="3469"/>
    <lineage>
        <taxon>Eukaryota</taxon>
        <taxon>Viridiplantae</taxon>
        <taxon>Streptophyta</taxon>
        <taxon>Embryophyta</taxon>
        <taxon>Tracheophyta</taxon>
        <taxon>Spermatophyta</taxon>
        <taxon>Magnoliopsida</taxon>
        <taxon>Ranunculales</taxon>
        <taxon>Papaveraceae</taxon>
        <taxon>Papaveroideae</taxon>
        <taxon>Papaver</taxon>
    </lineage>
</organism>
<evidence type="ECO:0000313" key="5">
    <source>
        <dbReference type="Proteomes" id="UP000316621"/>
    </source>
</evidence>
<keyword evidence="1" id="KW-0472">Membrane</keyword>
<keyword evidence="5" id="KW-1185">Reference proteome</keyword>
<feature type="transmembrane region" description="Helical" evidence="1">
    <location>
        <begin position="231"/>
        <end position="250"/>
    </location>
</feature>
<dbReference type="EMBL" id="CM010720">
    <property type="protein sequence ID" value="RZC65351.1"/>
    <property type="molecule type" value="Genomic_DNA"/>
</dbReference>
<evidence type="ECO:0008006" key="6">
    <source>
        <dbReference type="Google" id="ProtNLM"/>
    </source>
</evidence>
<dbReference type="SUPFAM" id="SSF48452">
    <property type="entry name" value="TPR-like"/>
    <property type="match status" value="1"/>
</dbReference>
<dbReference type="Proteomes" id="UP000316621">
    <property type="component" value="Chromosome 6"/>
</dbReference>
<dbReference type="GO" id="GO:0070034">
    <property type="term" value="F:telomerase RNA binding"/>
    <property type="evidence" value="ECO:0007669"/>
    <property type="project" value="TreeGrafter"/>
</dbReference>
<dbReference type="PANTHER" id="PTHR15696:SF0">
    <property type="entry name" value="TELOMERASE-BINDING PROTEIN EST1A"/>
    <property type="match status" value="1"/>
</dbReference>
<accession>A0A4Y7JZC9</accession>
<dbReference type="PANTHER" id="PTHR15696">
    <property type="entry name" value="SMG-7 SUPPRESSOR WITH MORPHOLOGICAL EFFECT ON GENITALIA PROTEIN 7"/>
    <property type="match status" value="1"/>
</dbReference>
<keyword evidence="1" id="KW-0812">Transmembrane</keyword>
<gene>
    <name evidence="4" type="ORF">C5167_009044</name>
</gene>
<feature type="domain" description="DNA/RNA-binding" evidence="2">
    <location>
        <begin position="255"/>
        <end position="532"/>
    </location>
</feature>
<dbReference type="Pfam" id="PF10374">
    <property type="entry name" value="EST1"/>
    <property type="match status" value="1"/>
</dbReference>
<reference evidence="4 5" key="1">
    <citation type="journal article" date="2018" name="Science">
        <title>The opium poppy genome and morphinan production.</title>
        <authorList>
            <person name="Guo L."/>
            <person name="Winzer T."/>
            <person name="Yang X."/>
            <person name="Li Y."/>
            <person name="Ning Z."/>
            <person name="He Z."/>
            <person name="Teodor R."/>
            <person name="Lu Y."/>
            <person name="Bowser T.A."/>
            <person name="Graham I.A."/>
            <person name="Ye K."/>
        </authorList>
    </citation>
    <scope>NUCLEOTIDE SEQUENCE [LARGE SCALE GENOMIC DNA]</scope>
    <source>
        <strain evidence="5">cv. HN1</strain>
        <tissue evidence="4">Leaves</tissue>
    </source>
</reference>
<name>A0A4Y7JZC9_PAPSO</name>
<feature type="domain" description="Telomerase activating protein Est1-like N-terminal" evidence="3">
    <location>
        <begin position="83"/>
        <end position="192"/>
    </location>
</feature>
<evidence type="ECO:0000259" key="2">
    <source>
        <dbReference type="Pfam" id="PF10373"/>
    </source>
</evidence>
<dbReference type="GO" id="GO:0000184">
    <property type="term" value="P:nuclear-transcribed mRNA catabolic process, nonsense-mediated decay"/>
    <property type="evidence" value="ECO:0007669"/>
    <property type="project" value="TreeGrafter"/>
</dbReference>
<evidence type="ECO:0000256" key="1">
    <source>
        <dbReference type="SAM" id="Phobius"/>
    </source>
</evidence>
<evidence type="ECO:0000259" key="3">
    <source>
        <dbReference type="Pfam" id="PF10374"/>
    </source>
</evidence>
<keyword evidence="1" id="KW-1133">Transmembrane helix</keyword>
<dbReference type="InterPro" id="IPR011990">
    <property type="entry name" value="TPR-like_helical_dom_sf"/>
</dbReference>
<dbReference type="AlphaFoldDB" id="A0A4Y7JZC9"/>
<protein>
    <recommendedName>
        <fullName evidence="6">DNA/RNA-binding domain-containing protein</fullName>
    </recommendedName>
</protein>
<dbReference type="Pfam" id="PF10373">
    <property type="entry name" value="EST1_DNA_bind"/>
    <property type="match status" value="1"/>
</dbReference>
<dbReference type="OMA" id="DYPATHM"/>
<dbReference type="Gramene" id="RZC65351">
    <property type="protein sequence ID" value="RZC65351"/>
    <property type="gene ID" value="C5167_009044"/>
</dbReference>
<dbReference type="GO" id="GO:0005697">
    <property type="term" value="C:telomerase holoenzyme complex"/>
    <property type="evidence" value="ECO:0007669"/>
    <property type="project" value="TreeGrafter"/>
</dbReference>
<dbReference type="STRING" id="3469.A0A4Y7JZC9"/>
<dbReference type="InterPro" id="IPR045153">
    <property type="entry name" value="Est1/Ebs1-like"/>
</dbReference>